<evidence type="ECO:0000259" key="6">
    <source>
        <dbReference type="PROSITE" id="PS50014"/>
    </source>
</evidence>
<evidence type="ECO:0000313" key="7">
    <source>
        <dbReference type="EMBL" id="CAH1246811.1"/>
    </source>
</evidence>
<feature type="region of interest" description="Disordered" evidence="5">
    <location>
        <begin position="1108"/>
        <end position="1139"/>
    </location>
</feature>
<evidence type="ECO:0000256" key="3">
    <source>
        <dbReference type="ARBA" id="ARBA00023315"/>
    </source>
</evidence>
<dbReference type="SMART" id="SM00297">
    <property type="entry name" value="BROMO"/>
    <property type="match status" value="1"/>
</dbReference>
<dbReference type="InterPro" id="IPR001487">
    <property type="entry name" value="Bromodomain"/>
</dbReference>
<feature type="region of interest" description="Disordered" evidence="5">
    <location>
        <begin position="1148"/>
        <end position="1167"/>
    </location>
</feature>
<feature type="compositionally biased region" description="Polar residues" evidence="5">
    <location>
        <begin position="1503"/>
        <end position="1534"/>
    </location>
</feature>
<dbReference type="InterPro" id="IPR018359">
    <property type="entry name" value="Bromodomain_CS"/>
</dbReference>
<feature type="compositionally biased region" description="Low complexity" evidence="5">
    <location>
        <begin position="1268"/>
        <end position="1279"/>
    </location>
</feature>
<feature type="region of interest" description="Disordered" evidence="5">
    <location>
        <begin position="1751"/>
        <end position="1780"/>
    </location>
</feature>
<organism evidence="7 8">
    <name type="scientific">Branchiostoma lanceolatum</name>
    <name type="common">Common lancelet</name>
    <name type="synonym">Amphioxus lanceolatum</name>
    <dbReference type="NCBI Taxonomy" id="7740"/>
    <lineage>
        <taxon>Eukaryota</taxon>
        <taxon>Metazoa</taxon>
        <taxon>Chordata</taxon>
        <taxon>Cephalochordata</taxon>
        <taxon>Leptocardii</taxon>
        <taxon>Amphioxiformes</taxon>
        <taxon>Branchiostomatidae</taxon>
        <taxon>Branchiostoma</taxon>
    </lineage>
</organism>
<feature type="region of interest" description="Disordered" evidence="5">
    <location>
        <begin position="1503"/>
        <end position="1679"/>
    </location>
</feature>
<accession>A0A8J9Z3S2</accession>
<dbReference type="SUPFAM" id="SSF47370">
    <property type="entry name" value="Bromodomain"/>
    <property type="match status" value="1"/>
</dbReference>
<dbReference type="GO" id="GO:0010484">
    <property type="term" value="F:histone H3 acetyltransferase activity"/>
    <property type="evidence" value="ECO:0007669"/>
    <property type="project" value="TreeGrafter"/>
</dbReference>
<feature type="region of interest" description="Disordered" evidence="5">
    <location>
        <begin position="818"/>
        <end position="947"/>
    </location>
</feature>
<dbReference type="InterPro" id="IPR036427">
    <property type="entry name" value="Bromodomain-like_sf"/>
</dbReference>
<feature type="region of interest" description="Disordered" evidence="5">
    <location>
        <begin position="1261"/>
        <end position="1311"/>
    </location>
</feature>
<evidence type="ECO:0000313" key="8">
    <source>
        <dbReference type="Proteomes" id="UP000838412"/>
    </source>
</evidence>
<feature type="compositionally biased region" description="Polar residues" evidence="5">
    <location>
        <begin position="416"/>
        <end position="439"/>
    </location>
</feature>
<dbReference type="EMBL" id="OV696700">
    <property type="protein sequence ID" value="CAH1246811.1"/>
    <property type="molecule type" value="Genomic_DNA"/>
</dbReference>
<feature type="region of interest" description="Disordered" evidence="5">
    <location>
        <begin position="384"/>
        <end position="473"/>
    </location>
</feature>
<dbReference type="InterPro" id="IPR037800">
    <property type="entry name" value="GCN5"/>
</dbReference>
<evidence type="ECO:0000256" key="2">
    <source>
        <dbReference type="ARBA" id="ARBA00023117"/>
    </source>
</evidence>
<feature type="region of interest" description="Disordered" evidence="5">
    <location>
        <begin position="1040"/>
        <end position="1095"/>
    </location>
</feature>
<dbReference type="OrthoDB" id="784962at2759"/>
<feature type="region of interest" description="Disordered" evidence="5">
    <location>
        <begin position="620"/>
        <end position="742"/>
    </location>
</feature>
<feature type="domain" description="Bromo" evidence="6">
    <location>
        <begin position="1328"/>
        <end position="1399"/>
    </location>
</feature>
<feature type="compositionally biased region" description="Basic and acidic residues" evidence="5">
    <location>
        <begin position="873"/>
        <end position="882"/>
    </location>
</feature>
<dbReference type="Pfam" id="PF00439">
    <property type="entry name" value="Bromodomain"/>
    <property type="match status" value="1"/>
</dbReference>
<feature type="compositionally biased region" description="Basic and acidic residues" evidence="5">
    <location>
        <begin position="1657"/>
        <end position="1668"/>
    </location>
</feature>
<feature type="compositionally biased region" description="Polar residues" evidence="5">
    <location>
        <begin position="884"/>
        <end position="897"/>
    </location>
</feature>
<feature type="compositionally biased region" description="Basic and acidic residues" evidence="5">
    <location>
        <begin position="1976"/>
        <end position="1987"/>
    </location>
</feature>
<feature type="compositionally biased region" description="Polar residues" evidence="5">
    <location>
        <begin position="384"/>
        <end position="404"/>
    </location>
</feature>
<dbReference type="PRINTS" id="PR00503">
    <property type="entry name" value="BROMODOMAIN"/>
</dbReference>
<dbReference type="Proteomes" id="UP000838412">
    <property type="component" value="Chromosome 15"/>
</dbReference>
<sequence>MHARPAVPPTIRHRPVVTNTIQPGPRMHRTIQPKPAFVAEPRISIPTGVPHMNAPTSGAAQLTHVCSRHPGMLVQWVDIASRAGLCTKCLEGNLVQNRSTIYRLEQLMAEPAHGHNIVQTCQKHLGLPLIWYSKTQNKLLCPKCCEEGAANKEAVLSYGGIHDEMWRSYKQLKVWEERANVARQLISNTQEQLETNIRGMRGSVRMCLRNILSEVVAKLKKREESLMIQAGTEFLRQQQELSRLQSAVMASQQANTLAQQLVSHTMLLGPCNQKFCELMEKVQDEMEKAAAADILVPTEITLPVLPPFTLDQGPVNELLLMADSLGSCSHQPPPAAPQLLMHTQGAQVLLRWRWISGGAAGAGRCEFELQCAILPIMVSRISNQGPKSATASTSNQAGVSTPDQQTDEDPNKTTQDDVTIQSRYTGSMGGQNEPSSGKGSKTAEELDTQLEKGSQPHCTPRGSVNTPDTVATPVRQGNMVNQSTFETTLTSVIAETIEACLAEKPGPVQTLDIRQPDNEKTTLMDGSSLDVQLKKQQQSCDAKESEIPEKIDEGTVTEGTCGTRDAEEREVTVVLEKGGDKDAVADVEMPDRKGSLPCTCSDLSAISICPAHFKLHLSSDETSSRSSGSPVQISLDHTTKQPAPLPHFKLHLSSDEASSRSSDSPVQVDVSSDHTAKNAPAAGSPPYKDHLVGSEDSYSRNGSLEETKKVAEGNRKVEEISHKTNGVEPSDGSYDGKTRSNTSMSGCDDVVLIETTQSNEEWQVCPTRIVQEPVDSVRIVFTGEGNGYSNYRLESSDPNTTKTAGKDNSCAELGKQQQITSGRHASSPVANSGLLSGTVPCRDKSGVEQQYQTFGRDGTKLPDVTLQTATVPSRDEDTRLKEQATPTVSDGTNQSGEKTPADKAQQMKSGTPAVTVPPNSTTGPHSEDTGSEQTKTNNQTPSVPNRSFRTIYIGPAFQHSLLLETSAVERGTQTPEMLAHLWSPRKSPAQQKGKGKRKTVLLDTSGSKMSKMDLPKPSSEKGGGFHSRMHERLLVRANMQGAAKTKKGRTGVSDNKADDPPRSNGNAGQKGRTPKKRKADQDDSVPPKQGKGADTLSDQCREAWQNLAHCTPEKNKPSPAKGNATSKTIGREKTPSLPLECREAWQNLAYGTPENGRRKKTASLSEEWNKSTLITPEVSKASSLKKGKSNRGSDRSKTPLKVRWSFSKTHQPSGSEDALAVIRSSGGSCVSKEDARYAVTAVTNLVDALVSWPIDVEFDEEVDKKGTPSRTPKSTPDRPSSSKRRRRQSDPSPNMKPGDRTPQTPASLKQRRAPDYFEECEAMVRAVFDHPDGKLFQLPVKVKEVPDYYDIVKDPMDLDCIKKRLRELYYIIMPDQFLADMKKVFRNCHLYNKPDSEVGQAGCRLESYFTQLLLQYLPTVSYKPVYKLPPADGQDTEQGSPPADTPVVDREPDDCSPEGGPRSVVKPSVDEQHDVFCVTSGDEKSVPFAAGDVASCHEVQIPGSTQQEESVQKSSVEPQGSQVRSGSVEVQDSPATGEVADVSQYANGGAFPDPATALGTATMSESEEISSTASSQESSERNTTFMRIGEAIHTNKEDEAEPDVSQRVDEEKSGVDGTGTESPTESAKSVMERNLMLDSDQNSATDKPAAQGKKQRERKDKPCERTSDEESGTLEPWLSYRGEFAVISSPADTNAAEQVTDSAPQCGSLQPFRSLSSPSLTIVCDEGDAVLCRSRQRSISAVDAAQNIPVRPTNPSLLPNVNNQRRQMASTTLRSPDKDPVIASYPSSSPLQDQVTVLRSNLQAGDATGSRLLPSLNKAFSSGQEMAQVDVVGVLVSENPTVERFQEQSRVDGLKSSRTPSREDLGSDIKTTVDLAQKGQPLESSTKPKRSQKARKSFPRPQVTQKKQIHTYANRAISCHFVSGDEQRPMAAQLPESSAKFTDATAADAPVLRKDAPLFAGKGRRRSTARKSIRMKVTDNPHLRDLDSPQSQR</sequence>
<keyword evidence="8" id="KW-1185">Reference proteome</keyword>
<dbReference type="PANTHER" id="PTHR45750:SF3">
    <property type="entry name" value="HISTONE ACETYLTRANSFERASE"/>
    <property type="match status" value="1"/>
</dbReference>
<feature type="compositionally biased region" description="Low complexity" evidence="5">
    <location>
        <begin position="659"/>
        <end position="670"/>
    </location>
</feature>
<dbReference type="Gene3D" id="1.20.920.10">
    <property type="entry name" value="Bromodomain-like"/>
    <property type="match status" value="1"/>
</dbReference>
<feature type="compositionally biased region" description="Basic and acidic residues" evidence="5">
    <location>
        <begin position="1604"/>
        <end position="1614"/>
    </location>
</feature>
<feature type="compositionally biased region" description="Basic residues" evidence="5">
    <location>
        <begin position="1887"/>
        <end position="1898"/>
    </location>
</feature>
<dbReference type="GO" id="GO:0140672">
    <property type="term" value="C:ATAC complex"/>
    <property type="evidence" value="ECO:0007669"/>
    <property type="project" value="TreeGrafter"/>
</dbReference>
<dbReference type="GO" id="GO:0045944">
    <property type="term" value="P:positive regulation of transcription by RNA polymerase II"/>
    <property type="evidence" value="ECO:0007669"/>
    <property type="project" value="TreeGrafter"/>
</dbReference>
<evidence type="ECO:0000256" key="5">
    <source>
        <dbReference type="SAM" id="MobiDB-lite"/>
    </source>
</evidence>
<dbReference type="PANTHER" id="PTHR45750">
    <property type="entry name" value="GH11602P"/>
    <property type="match status" value="1"/>
</dbReference>
<keyword evidence="2 4" id="KW-0103">Bromodomain</keyword>
<feature type="compositionally biased region" description="Polar residues" evidence="5">
    <location>
        <begin position="818"/>
        <end position="835"/>
    </location>
</feature>
<feature type="compositionally biased region" description="Basic residues" evidence="5">
    <location>
        <begin position="1962"/>
        <end position="1974"/>
    </location>
</feature>
<reference evidence="7" key="1">
    <citation type="submission" date="2022-01" db="EMBL/GenBank/DDBJ databases">
        <authorList>
            <person name="Braso-Vives M."/>
        </authorList>
    </citation>
    <scope>NUCLEOTIDE SEQUENCE</scope>
</reference>
<feature type="compositionally biased region" description="Basic and acidic residues" evidence="5">
    <location>
        <begin position="703"/>
        <end position="722"/>
    </location>
</feature>
<gene>
    <name evidence="7" type="primary">TRIM24</name>
    <name evidence="7" type="ORF">BLAG_LOCUS8701</name>
</gene>
<feature type="region of interest" description="Disordered" evidence="5">
    <location>
        <begin position="1428"/>
        <end position="1468"/>
    </location>
</feature>
<feature type="region of interest" description="Disordered" evidence="5">
    <location>
        <begin position="1178"/>
        <end position="1218"/>
    </location>
</feature>
<proteinExistence type="predicted"/>
<feature type="compositionally biased region" description="Basic and acidic residues" evidence="5">
    <location>
        <begin position="1846"/>
        <end position="1867"/>
    </location>
</feature>
<evidence type="ECO:0000256" key="4">
    <source>
        <dbReference type="PROSITE-ProRule" id="PRU00035"/>
    </source>
</evidence>
<feature type="compositionally biased region" description="Polar residues" evidence="5">
    <location>
        <begin position="931"/>
        <end position="947"/>
    </location>
</feature>
<dbReference type="PROSITE" id="PS50014">
    <property type="entry name" value="BROMODOMAIN_2"/>
    <property type="match status" value="1"/>
</dbReference>
<name>A0A8J9Z3S2_BRALA</name>
<evidence type="ECO:0000256" key="1">
    <source>
        <dbReference type="ARBA" id="ARBA00022679"/>
    </source>
</evidence>
<feature type="compositionally biased region" description="Polar residues" evidence="5">
    <location>
        <begin position="1753"/>
        <end position="1774"/>
    </location>
</feature>
<feature type="region of interest" description="Disordered" evidence="5">
    <location>
        <begin position="982"/>
        <end position="1025"/>
    </location>
</feature>
<keyword evidence="3" id="KW-0012">Acyltransferase</keyword>
<feature type="region of interest" description="Disordered" evidence="5">
    <location>
        <begin position="1962"/>
        <end position="1993"/>
    </location>
</feature>
<protein>
    <submittedName>
        <fullName evidence="7">TRIM24 protein</fullName>
    </submittedName>
</protein>
<feature type="region of interest" description="Disordered" evidence="5">
    <location>
        <begin position="1846"/>
        <end position="1907"/>
    </location>
</feature>
<dbReference type="PROSITE" id="PS00633">
    <property type="entry name" value="BROMODOMAIN_1"/>
    <property type="match status" value="1"/>
</dbReference>
<keyword evidence="1" id="KW-0808">Transferase</keyword>